<dbReference type="OrthoDB" id="293403at2759"/>
<comment type="caution">
    <text evidence="1">The sequence shown here is derived from an EMBL/GenBank/DDBJ whole genome shotgun (WGS) entry which is preliminary data.</text>
</comment>
<proteinExistence type="predicted"/>
<name>A0A8S1RFZ7_9CILI</name>
<reference evidence="1" key="1">
    <citation type="submission" date="2021-01" db="EMBL/GenBank/DDBJ databases">
        <authorList>
            <consortium name="Genoscope - CEA"/>
            <person name="William W."/>
        </authorList>
    </citation>
    <scope>NUCLEOTIDE SEQUENCE</scope>
</reference>
<accession>A0A8S1RFZ7</accession>
<sequence>MQQLHQNSLSPLIIIGDADNLDDDLKSNHTSEISPSCQELHNQKIEKTEKKENNSMMKKFTQHSSEFTDLLYLWNDYLRNKFEKKKRLP</sequence>
<dbReference type="AlphaFoldDB" id="A0A8S1RFZ7"/>
<organism evidence="1 2">
    <name type="scientific">Paramecium sonneborni</name>
    <dbReference type="NCBI Taxonomy" id="65129"/>
    <lineage>
        <taxon>Eukaryota</taxon>
        <taxon>Sar</taxon>
        <taxon>Alveolata</taxon>
        <taxon>Ciliophora</taxon>
        <taxon>Intramacronucleata</taxon>
        <taxon>Oligohymenophorea</taxon>
        <taxon>Peniculida</taxon>
        <taxon>Parameciidae</taxon>
        <taxon>Paramecium</taxon>
    </lineage>
</organism>
<protein>
    <submittedName>
        <fullName evidence="1">Uncharacterized protein</fullName>
    </submittedName>
</protein>
<keyword evidence="2" id="KW-1185">Reference proteome</keyword>
<evidence type="ECO:0000313" key="1">
    <source>
        <dbReference type="EMBL" id="CAD8125889.1"/>
    </source>
</evidence>
<evidence type="ECO:0000313" key="2">
    <source>
        <dbReference type="Proteomes" id="UP000692954"/>
    </source>
</evidence>
<dbReference type="Proteomes" id="UP000692954">
    <property type="component" value="Unassembled WGS sequence"/>
</dbReference>
<dbReference type="EMBL" id="CAJJDN010000163">
    <property type="protein sequence ID" value="CAD8125889.1"/>
    <property type="molecule type" value="Genomic_DNA"/>
</dbReference>
<gene>
    <name evidence="1" type="ORF">PSON_ATCC_30995.1.T1630026</name>
</gene>